<dbReference type="Proteomes" id="UP000278143">
    <property type="component" value="Unassembled WGS sequence"/>
</dbReference>
<dbReference type="GO" id="GO:0006270">
    <property type="term" value="P:DNA replication initiation"/>
    <property type="evidence" value="ECO:0007669"/>
    <property type="project" value="TreeGrafter"/>
</dbReference>
<dbReference type="InterPro" id="IPR040855">
    <property type="entry name" value="ORC_WH_C"/>
</dbReference>
<keyword evidence="2" id="KW-0597">Phosphoprotein</keyword>
<evidence type="ECO:0000256" key="4">
    <source>
        <dbReference type="ARBA" id="ARBA00045241"/>
    </source>
</evidence>
<dbReference type="Pfam" id="PF19675">
    <property type="entry name" value="ORC3_ins"/>
    <property type="match status" value="1"/>
</dbReference>
<dbReference type="InterPro" id="IPR020795">
    <property type="entry name" value="ORC3"/>
</dbReference>
<dbReference type="PANTHER" id="PTHR12748:SF0">
    <property type="entry name" value="ORIGIN RECOGNITION COMPLEX SUBUNIT 3"/>
    <property type="match status" value="1"/>
</dbReference>
<feature type="domain" description="Origin recognition complex subunit 3 winged helix C-terminal" evidence="5">
    <location>
        <begin position="384"/>
        <end position="429"/>
    </location>
</feature>
<feature type="domain" description="Origin recognition complex subunit 3 winged helix C-terminal" evidence="5">
    <location>
        <begin position="337"/>
        <end position="383"/>
    </location>
</feature>
<evidence type="ECO:0000256" key="3">
    <source>
        <dbReference type="ARBA" id="ARBA00026084"/>
    </source>
</evidence>
<name>A0A4P9YUH8_9FUNG</name>
<evidence type="ECO:0000256" key="2">
    <source>
        <dbReference type="ARBA" id="ARBA00022553"/>
    </source>
</evidence>
<evidence type="ECO:0000313" key="7">
    <source>
        <dbReference type="EMBL" id="RKP23617.1"/>
    </source>
</evidence>
<evidence type="ECO:0000256" key="1">
    <source>
        <dbReference type="ARBA" id="ARBA00019085"/>
    </source>
</evidence>
<evidence type="ECO:0000259" key="6">
    <source>
        <dbReference type="Pfam" id="PF19675"/>
    </source>
</evidence>
<gene>
    <name evidence="7" type="ORF">SYNPS1DRAFT_24313</name>
</gene>
<dbReference type="AlphaFoldDB" id="A0A4P9YUH8"/>
<dbReference type="InterPro" id="IPR045663">
    <property type="entry name" value="ORC3_ins"/>
</dbReference>
<dbReference type="GO" id="GO:0003688">
    <property type="term" value="F:DNA replication origin binding"/>
    <property type="evidence" value="ECO:0007669"/>
    <property type="project" value="TreeGrafter"/>
</dbReference>
<organism evidence="7 8">
    <name type="scientific">Syncephalis pseudoplumigaleata</name>
    <dbReference type="NCBI Taxonomy" id="1712513"/>
    <lineage>
        <taxon>Eukaryota</taxon>
        <taxon>Fungi</taxon>
        <taxon>Fungi incertae sedis</taxon>
        <taxon>Zoopagomycota</taxon>
        <taxon>Zoopagomycotina</taxon>
        <taxon>Zoopagomycetes</taxon>
        <taxon>Zoopagales</taxon>
        <taxon>Piptocephalidaceae</taxon>
        <taxon>Syncephalis</taxon>
    </lineage>
</organism>
<dbReference type="GO" id="GO:0031261">
    <property type="term" value="C:DNA replication preinitiation complex"/>
    <property type="evidence" value="ECO:0007669"/>
    <property type="project" value="TreeGrafter"/>
</dbReference>
<reference evidence="8" key="1">
    <citation type="journal article" date="2018" name="Nat. Microbiol.">
        <title>Leveraging single-cell genomics to expand the fungal tree of life.</title>
        <authorList>
            <person name="Ahrendt S.R."/>
            <person name="Quandt C.A."/>
            <person name="Ciobanu D."/>
            <person name="Clum A."/>
            <person name="Salamov A."/>
            <person name="Andreopoulos B."/>
            <person name="Cheng J.F."/>
            <person name="Woyke T."/>
            <person name="Pelin A."/>
            <person name="Henrissat B."/>
            <person name="Reynolds N.K."/>
            <person name="Benny G.L."/>
            <person name="Smith M.E."/>
            <person name="James T.Y."/>
            <person name="Grigoriev I.V."/>
        </authorList>
    </citation>
    <scope>NUCLEOTIDE SEQUENCE [LARGE SCALE GENOMIC DNA]</scope>
    <source>
        <strain evidence="8">Benny S71-1</strain>
    </source>
</reference>
<comment type="subunit">
    <text evidence="3">Component of ORC, a complex composed of at least 6 subunits: ORC1, ORC2, ORC3, ORC4, ORC5 and ORC6. ORC is regulated in a cell-cycle dependent manner. It is sequentially assembled at the exit from anaphase of mitosis and disassembled as cells enter S phase.</text>
</comment>
<comment type="function">
    <text evidence="4">Component of the origin recognition complex (ORC) that binds origins of replication. DNA-binding is ATP-dependent. The specific DNA sequences that define origins of replication have not been identified yet. ORC is required to assemble the pre-replication complex necessary to initiate DNA replication. Binds histone H3 and H4 trimethylation marks H3K9me3, H3K27me3 and H4K20me3.</text>
</comment>
<protein>
    <recommendedName>
        <fullName evidence="1">Origin recognition complex subunit 3</fullName>
    </recommendedName>
</protein>
<dbReference type="Pfam" id="PF18137">
    <property type="entry name" value="WHD_ORC"/>
    <property type="match status" value="2"/>
</dbReference>
<dbReference type="GO" id="GO:0005664">
    <property type="term" value="C:nuclear origin of replication recognition complex"/>
    <property type="evidence" value="ECO:0007669"/>
    <property type="project" value="InterPro"/>
</dbReference>
<accession>A0A4P9YUH8</accession>
<proteinExistence type="predicted"/>
<feature type="domain" description="Origin recognition complex subunit 3 insertion" evidence="6">
    <location>
        <begin position="123"/>
        <end position="273"/>
    </location>
</feature>
<dbReference type="OrthoDB" id="10265211at2759"/>
<evidence type="ECO:0000259" key="5">
    <source>
        <dbReference type="Pfam" id="PF18137"/>
    </source>
</evidence>
<evidence type="ECO:0000313" key="8">
    <source>
        <dbReference type="Proteomes" id="UP000278143"/>
    </source>
</evidence>
<sequence length="432" mass="49316">MQPKKSRMSDFDIHTLVAWYEHLAKDEASQLVVIFQDFESFDTTSLTFSALCLLRTEKFKLQEANECVNALVDQLFISGDYGFQLGLAPFNLILDRFTLHNLSVDSVVNTLHANSQLEMAAEWLTDDHADWIRMQPSFQKHVETLASLPAEATRLLEDDAYLLKICVPDWIRELRLHRVKTAIAFHTLLALQSQLPALPNKRRELRVMHMFALREDMGDSPLVVQTCQAVRHVNSAELRNILLDIQDLFNNSDVHKDELQCIDAFLATLDTVEERFRALFKHTKRDVSDMFIESAWEKMSRTTQKSSSSVVVLRADTKPAVVDYANLVKEAFTPQLRATIQTALRLPVHYLGCACCKDKSASILPSQPDTCILYQLYLECGEDADKHDEQSEKAMTLRARFAQSVAELQFLGMIKPTQRKTDHVERLNWGTG</sequence>
<dbReference type="GO" id="GO:0005656">
    <property type="term" value="C:nuclear pre-replicative complex"/>
    <property type="evidence" value="ECO:0007669"/>
    <property type="project" value="TreeGrafter"/>
</dbReference>
<dbReference type="CDD" id="cd20704">
    <property type="entry name" value="Orc3"/>
    <property type="match status" value="1"/>
</dbReference>
<keyword evidence="8" id="KW-1185">Reference proteome</keyword>
<dbReference type="PANTHER" id="PTHR12748">
    <property type="entry name" value="ORIGIN RECOGNITION COMPLEX SUBUNIT 3"/>
    <property type="match status" value="1"/>
</dbReference>
<dbReference type="EMBL" id="KZ990820">
    <property type="protein sequence ID" value="RKP23617.1"/>
    <property type="molecule type" value="Genomic_DNA"/>
</dbReference>